<gene>
    <name evidence="1" type="ORF">OSB04_027799</name>
</gene>
<dbReference type="Proteomes" id="UP001172457">
    <property type="component" value="Chromosome 7"/>
</dbReference>
<proteinExistence type="predicted"/>
<evidence type="ECO:0008006" key="3">
    <source>
        <dbReference type="Google" id="ProtNLM"/>
    </source>
</evidence>
<reference evidence="1" key="1">
    <citation type="submission" date="2023-03" db="EMBL/GenBank/DDBJ databases">
        <title>Chromosome-scale reference genome and RAD-based genetic map of yellow starthistle (Centaurea solstitialis) reveal putative structural variation and QTLs associated with invader traits.</title>
        <authorList>
            <person name="Reatini B."/>
            <person name="Cang F.A."/>
            <person name="Jiang Q."/>
            <person name="Mckibben M.T.W."/>
            <person name="Barker M.S."/>
            <person name="Rieseberg L.H."/>
            <person name="Dlugosch K.M."/>
        </authorList>
    </citation>
    <scope>NUCLEOTIDE SEQUENCE</scope>
    <source>
        <strain evidence="1">CAN-66</strain>
        <tissue evidence="1">Leaf</tissue>
    </source>
</reference>
<dbReference type="EMBL" id="JARYMX010000007">
    <property type="protein sequence ID" value="KAJ9541293.1"/>
    <property type="molecule type" value="Genomic_DNA"/>
</dbReference>
<dbReference type="AlphaFoldDB" id="A0AA38SLY6"/>
<accession>A0AA38SLY6</accession>
<comment type="caution">
    <text evidence="1">The sequence shown here is derived from an EMBL/GenBank/DDBJ whole genome shotgun (WGS) entry which is preliminary data.</text>
</comment>
<evidence type="ECO:0000313" key="1">
    <source>
        <dbReference type="EMBL" id="KAJ9541293.1"/>
    </source>
</evidence>
<keyword evidence="2" id="KW-1185">Reference proteome</keyword>
<name>A0AA38SLY6_9ASTR</name>
<evidence type="ECO:0000313" key="2">
    <source>
        <dbReference type="Proteomes" id="UP001172457"/>
    </source>
</evidence>
<organism evidence="1 2">
    <name type="scientific">Centaurea solstitialis</name>
    <name type="common">yellow star-thistle</name>
    <dbReference type="NCBI Taxonomy" id="347529"/>
    <lineage>
        <taxon>Eukaryota</taxon>
        <taxon>Viridiplantae</taxon>
        <taxon>Streptophyta</taxon>
        <taxon>Embryophyta</taxon>
        <taxon>Tracheophyta</taxon>
        <taxon>Spermatophyta</taxon>
        <taxon>Magnoliopsida</taxon>
        <taxon>eudicotyledons</taxon>
        <taxon>Gunneridae</taxon>
        <taxon>Pentapetalae</taxon>
        <taxon>asterids</taxon>
        <taxon>campanulids</taxon>
        <taxon>Asterales</taxon>
        <taxon>Asteraceae</taxon>
        <taxon>Carduoideae</taxon>
        <taxon>Cardueae</taxon>
        <taxon>Centaureinae</taxon>
        <taxon>Centaurea</taxon>
    </lineage>
</organism>
<protein>
    <recommendedName>
        <fullName evidence="3">Reverse transcriptase zinc-binding domain-containing protein</fullName>
    </recommendedName>
</protein>
<sequence>MEVAGTNGERCKVEKGSPQLYCCLGFECNNETYMELLEHNSRNREGGELGININTLMHRKEGCNGWEWDLEANKQFTVLTMKMNGVVGSRRRLATRDNPCKRGVVLSSNDCLMCLAAAESLEHTFIRCSTMKIVVAHIEAWIDWWLKNVSST</sequence>